<dbReference type="STRING" id="675864.SAMN04489747_1138"/>
<dbReference type="InterPro" id="IPR016181">
    <property type="entry name" value="Acyl_CoA_acyltransferase"/>
</dbReference>
<keyword evidence="2" id="KW-0808">Transferase</keyword>
<dbReference type="Gene3D" id="3.40.630.30">
    <property type="match status" value="1"/>
</dbReference>
<sequence length="187" mass="20916">MPDGPRPGVAPPELPLRTGRLVLRRYEEGDVDAVWAYYRDEEVNRYLLTVPFTRGYTETVVAQRRESVVPGQPGRTLPLVVEHEGQVVGDVVLTLDERCGKAELGWVFAPAAGGRGLATEATRALVDVAFDHYGVHRVLAQADARNTASARLALRLGMRQEAHLRQDWWSKGEWTDTLVFGLLRDER</sequence>
<dbReference type="GO" id="GO:1990189">
    <property type="term" value="F:protein N-terminal-serine acetyltransferase activity"/>
    <property type="evidence" value="ECO:0007669"/>
    <property type="project" value="TreeGrafter"/>
</dbReference>
<dbReference type="GO" id="GO:0008999">
    <property type="term" value="F:protein-N-terminal-alanine acetyltransferase activity"/>
    <property type="evidence" value="ECO:0007669"/>
    <property type="project" value="TreeGrafter"/>
</dbReference>
<dbReference type="PANTHER" id="PTHR43441:SF11">
    <property type="entry name" value="RIBOSOMAL-PROTEIN-SERINE ACETYLTRANSFERASE"/>
    <property type="match status" value="1"/>
</dbReference>
<organism evidence="2 3">
    <name type="scientific">Auraticoccus monumenti</name>
    <dbReference type="NCBI Taxonomy" id="675864"/>
    <lineage>
        <taxon>Bacteria</taxon>
        <taxon>Bacillati</taxon>
        <taxon>Actinomycetota</taxon>
        <taxon>Actinomycetes</taxon>
        <taxon>Propionibacteriales</taxon>
        <taxon>Propionibacteriaceae</taxon>
        <taxon>Auraticoccus</taxon>
    </lineage>
</organism>
<accession>A0A1G6VF85</accession>
<dbReference type="InterPro" id="IPR000182">
    <property type="entry name" value="GNAT_dom"/>
</dbReference>
<gene>
    <name evidence="2" type="ORF">SAMN04489747_1138</name>
</gene>
<dbReference type="Pfam" id="PF13302">
    <property type="entry name" value="Acetyltransf_3"/>
    <property type="match status" value="1"/>
</dbReference>
<dbReference type="GO" id="GO:0005737">
    <property type="term" value="C:cytoplasm"/>
    <property type="evidence" value="ECO:0007669"/>
    <property type="project" value="TreeGrafter"/>
</dbReference>
<dbReference type="SUPFAM" id="SSF55729">
    <property type="entry name" value="Acyl-CoA N-acyltransferases (Nat)"/>
    <property type="match status" value="1"/>
</dbReference>
<dbReference type="Proteomes" id="UP000198546">
    <property type="component" value="Chromosome i"/>
</dbReference>
<dbReference type="PANTHER" id="PTHR43441">
    <property type="entry name" value="RIBOSOMAL-PROTEIN-SERINE ACETYLTRANSFERASE"/>
    <property type="match status" value="1"/>
</dbReference>
<proteinExistence type="predicted"/>
<evidence type="ECO:0000259" key="1">
    <source>
        <dbReference type="PROSITE" id="PS51186"/>
    </source>
</evidence>
<dbReference type="PROSITE" id="PS51186">
    <property type="entry name" value="GNAT"/>
    <property type="match status" value="1"/>
</dbReference>
<evidence type="ECO:0000313" key="3">
    <source>
        <dbReference type="Proteomes" id="UP000198546"/>
    </source>
</evidence>
<dbReference type="RefSeq" id="WP_197679205.1">
    <property type="nucleotide sequence ID" value="NZ_LT629688.1"/>
</dbReference>
<keyword evidence="3" id="KW-1185">Reference proteome</keyword>
<name>A0A1G6VF85_9ACTN</name>
<dbReference type="InterPro" id="IPR051908">
    <property type="entry name" value="Ribosomal_N-acetyltransferase"/>
</dbReference>
<dbReference type="AlphaFoldDB" id="A0A1G6VF85"/>
<dbReference type="EMBL" id="LT629688">
    <property type="protein sequence ID" value="SDD52168.1"/>
    <property type="molecule type" value="Genomic_DNA"/>
</dbReference>
<evidence type="ECO:0000313" key="2">
    <source>
        <dbReference type="EMBL" id="SDD52168.1"/>
    </source>
</evidence>
<protein>
    <submittedName>
        <fullName evidence="2">Aminoglycoside 6'-N-acetyltransferase</fullName>
    </submittedName>
</protein>
<reference evidence="2 3" key="1">
    <citation type="submission" date="2016-10" db="EMBL/GenBank/DDBJ databases">
        <authorList>
            <person name="de Groot N.N."/>
        </authorList>
    </citation>
    <scope>NUCLEOTIDE SEQUENCE [LARGE SCALE GENOMIC DNA]</scope>
    <source>
        <strain evidence="2 3">MON 2.2</strain>
    </source>
</reference>
<feature type="domain" description="N-acetyltransferase" evidence="1">
    <location>
        <begin position="21"/>
        <end position="185"/>
    </location>
</feature>